<accession>B3RM25</accession>
<evidence type="ECO:0000256" key="9">
    <source>
        <dbReference type="ARBA" id="ARBA00051932"/>
    </source>
</evidence>
<dbReference type="eggNOG" id="KOG2335">
    <property type="taxonomic scope" value="Eukaryota"/>
</dbReference>
<dbReference type="InterPro" id="IPR035587">
    <property type="entry name" value="DUS-like_FMN-bd"/>
</dbReference>
<name>B3RM25_TRIAD</name>
<protein>
    <recommendedName>
        <fullName evidence="12">tRNA-dihydrouridine synthase</fullName>
        <ecNumber evidence="12">1.3.1.-</ecNumber>
    </recommendedName>
</protein>
<comment type="catalytic activity">
    <reaction evidence="8">
        <text>5,6-dihydrouridine(20a) in tRNA + NAD(+) = uridine(20a) in tRNA + NADH + H(+)</text>
        <dbReference type="Rhea" id="RHEA:53348"/>
        <dbReference type="Rhea" id="RHEA-COMP:13535"/>
        <dbReference type="Rhea" id="RHEA-COMP:13536"/>
        <dbReference type="ChEBI" id="CHEBI:15378"/>
        <dbReference type="ChEBI" id="CHEBI:57540"/>
        <dbReference type="ChEBI" id="CHEBI:57945"/>
        <dbReference type="ChEBI" id="CHEBI:65315"/>
        <dbReference type="ChEBI" id="CHEBI:74443"/>
        <dbReference type="EC" id="1.3.1.90"/>
    </reaction>
    <physiologicalReaction direction="right-to-left" evidence="8">
        <dbReference type="Rhea" id="RHEA:53350"/>
    </physiologicalReaction>
</comment>
<evidence type="ECO:0000256" key="5">
    <source>
        <dbReference type="ARBA" id="ARBA00022694"/>
    </source>
</evidence>
<keyword evidence="5 12" id="KW-0819">tRNA processing</keyword>
<dbReference type="FunFam" id="3.20.20.70:FF:000100">
    <property type="entry name" value="tRNA-dihydrouridine synthase"/>
    <property type="match status" value="1"/>
</dbReference>
<dbReference type="GO" id="GO:0050660">
    <property type="term" value="F:flavin adenine dinucleotide binding"/>
    <property type="evidence" value="ECO:0007669"/>
    <property type="project" value="InterPro"/>
</dbReference>
<dbReference type="KEGG" id="tad:TRIADDRAFT_52208"/>
<evidence type="ECO:0000256" key="6">
    <source>
        <dbReference type="ARBA" id="ARBA00023002"/>
    </source>
</evidence>
<dbReference type="PANTHER" id="PTHR11082">
    <property type="entry name" value="TRNA-DIHYDROURIDINE SYNTHASE"/>
    <property type="match status" value="1"/>
</dbReference>
<keyword evidence="17" id="KW-1185">Reference proteome</keyword>
<evidence type="ECO:0000256" key="2">
    <source>
        <dbReference type="ARBA" id="ARBA00002468"/>
    </source>
</evidence>
<dbReference type="EMBL" id="DS985241">
    <property type="protein sequence ID" value="EDV29625.1"/>
    <property type="molecule type" value="Genomic_DNA"/>
</dbReference>
<dbReference type="PIRSF" id="PIRSF006621">
    <property type="entry name" value="Dus"/>
    <property type="match status" value="1"/>
</dbReference>
<reference evidence="16 17" key="1">
    <citation type="journal article" date="2008" name="Nature">
        <title>The Trichoplax genome and the nature of placozoans.</title>
        <authorList>
            <person name="Srivastava M."/>
            <person name="Begovic E."/>
            <person name="Chapman J."/>
            <person name="Putnam N.H."/>
            <person name="Hellsten U."/>
            <person name="Kawashima T."/>
            <person name="Kuo A."/>
            <person name="Mitros T."/>
            <person name="Salamov A."/>
            <person name="Carpenter M.L."/>
            <person name="Signorovitch A.Y."/>
            <person name="Moreno M.A."/>
            <person name="Kamm K."/>
            <person name="Grimwood J."/>
            <person name="Schmutz J."/>
            <person name="Shapiro H."/>
            <person name="Grigoriev I.V."/>
            <person name="Buss L.W."/>
            <person name="Schierwater B."/>
            <person name="Dellaporta S.L."/>
            <person name="Rokhsar D.S."/>
        </authorList>
    </citation>
    <scope>NUCLEOTIDE SEQUENCE [LARGE SCALE GENOMIC DNA]</scope>
    <source>
        <strain evidence="16 17">Grell-BS-1999</strain>
    </source>
</reference>
<comment type="function">
    <text evidence="2 12">Catalyzes the synthesis of dihydrouridine, a modified base found in the D-loop of most tRNAs.</text>
</comment>
<dbReference type="PANTHER" id="PTHR11082:SF31">
    <property type="entry name" value="TRNA-DIHYDROURIDINE(20A_20B) SYNTHASE [NAD(P)+]-LIKE"/>
    <property type="match status" value="1"/>
</dbReference>
<comment type="catalytic activity">
    <reaction evidence="10">
        <text>5,6-dihydrouridine(20a) in tRNA + NADP(+) = uridine(20a) in tRNA + NADPH + H(+)</text>
        <dbReference type="Rhea" id="RHEA:53344"/>
        <dbReference type="Rhea" id="RHEA-COMP:13535"/>
        <dbReference type="Rhea" id="RHEA-COMP:13536"/>
        <dbReference type="ChEBI" id="CHEBI:15378"/>
        <dbReference type="ChEBI" id="CHEBI:57783"/>
        <dbReference type="ChEBI" id="CHEBI:58349"/>
        <dbReference type="ChEBI" id="CHEBI:65315"/>
        <dbReference type="ChEBI" id="CHEBI:74443"/>
        <dbReference type="EC" id="1.3.1.90"/>
    </reaction>
    <physiologicalReaction direction="right-to-left" evidence="10">
        <dbReference type="Rhea" id="RHEA:53346"/>
    </physiologicalReaction>
</comment>
<keyword evidence="6 12" id="KW-0560">Oxidoreductase</keyword>
<feature type="domain" description="DUS-like FMN-binding" evidence="15">
    <location>
        <begin position="20"/>
        <end position="255"/>
    </location>
</feature>
<evidence type="ECO:0000256" key="12">
    <source>
        <dbReference type="PIRNR" id="PIRNR006621"/>
    </source>
</evidence>
<evidence type="ECO:0000256" key="3">
    <source>
        <dbReference type="ARBA" id="ARBA00022630"/>
    </source>
</evidence>
<dbReference type="AlphaFoldDB" id="B3RM25"/>
<gene>
    <name evidence="16" type="ORF">TRIADDRAFT_52208</name>
</gene>
<dbReference type="OrthoDB" id="9977870at2759"/>
<dbReference type="InterPro" id="IPR013785">
    <property type="entry name" value="Aldolase_TIM"/>
</dbReference>
<evidence type="ECO:0000256" key="10">
    <source>
        <dbReference type="ARBA" id="ARBA00052996"/>
    </source>
</evidence>
<feature type="binding site" evidence="14">
    <location>
        <begin position="229"/>
        <end position="230"/>
    </location>
    <ligand>
        <name>FMN</name>
        <dbReference type="ChEBI" id="CHEBI:58210"/>
    </ligand>
</feature>
<dbReference type="Proteomes" id="UP000009022">
    <property type="component" value="Unassembled WGS sequence"/>
</dbReference>
<dbReference type="EC" id="1.3.1.-" evidence="12"/>
<comment type="cofactor">
    <cofactor evidence="1 12 14">
        <name>FMN</name>
        <dbReference type="ChEBI" id="CHEBI:58210"/>
    </cofactor>
</comment>
<dbReference type="Pfam" id="PF01207">
    <property type="entry name" value="Dus"/>
    <property type="match status" value="1"/>
</dbReference>
<dbReference type="GO" id="GO:0017150">
    <property type="term" value="F:tRNA dihydrouridine synthase activity"/>
    <property type="evidence" value="ECO:0000318"/>
    <property type="project" value="GO_Central"/>
</dbReference>
<dbReference type="HOGENOM" id="CLU_013299_4_2_1"/>
<dbReference type="GeneID" id="6750041"/>
<evidence type="ECO:0000256" key="7">
    <source>
        <dbReference type="ARBA" id="ARBA00050434"/>
    </source>
</evidence>
<comment type="similarity">
    <text evidence="11">Belongs to the Dus family. Dus4 subfamily.</text>
</comment>
<comment type="similarity">
    <text evidence="12">Belongs to the dus family.</text>
</comment>
<feature type="binding site" evidence="14">
    <location>
        <begin position="22"/>
        <end position="24"/>
    </location>
    <ligand>
        <name>FMN</name>
        <dbReference type="ChEBI" id="CHEBI:58210"/>
    </ligand>
</feature>
<evidence type="ECO:0000259" key="15">
    <source>
        <dbReference type="Pfam" id="PF01207"/>
    </source>
</evidence>
<dbReference type="CTD" id="6750041"/>
<keyword evidence="14" id="KW-0547">Nucleotide-binding</keyword>
<dbReference type="SUPFAM" id="SSF51395">
    <property type="entry name" value="FMN-linked oxidoreductases"/>
    <property type="match status" value="1"/>
</dbReference>
<feature type="active site" description="Proton donor" evidence="13">
    <location>
        <position position="105"/>
    </location>
</feature>
<organism evidence="16 17">
    <name type="scientific">Trichoplax adhaerens</name>
    <name type="common">Trichoplax reptans</name>
    <dbReference type="NCBI Taxonomy" id="10228"/>
    <lineage>
        <taxon>Eukaryota</taxon>
        <taxon>Metazoa</taxon>
        <taxon>Placozoa</taxon>
        <taxon>Uniplacotomia</taxon>
        <taxon>Trichoplacea</taxon>
        <taxon>Trichoplacidae</taxon>
        <taxon>Trichoplax</taxon>
    </lineage>
</organism>
<feature type="binding site" evidence="14">
    <location>
        <position position="76"/>
    </location>
    <ligand>
        <name>FMN</name>
        <dbReference type="ChEBI" id="CHEBI:58210"/>
    </ligand>
</feature>
<dbReference type="InterPro" id="IPR018517">
    <property type="entry name" value="tRNA_hU_synthase_CS"/>
</dbReference>
<keyword evidence="3 12" id="KW-0285">Flavoprotein</keyword>
<comment type="catalytic activity">
    <reaction evidence="9">
        <text>5,6-dihydrouridine(20b) in tRNA + NAD(+) = uridine(20b) in tRNA + NADH + H(+)</text>
        <dbReference type="Rhea" id="RHEA:53352"/>
        <dbReference type="Rhea" id="RHEA-COMP:13537"/>
        <dbReference type="Rhea" id="RHEA-COMP:13538"/>
        <dbReference type="ChEBI" id="CHEBI:15378"/>
        <dbReference type="ChEBI" id="CHEBI:57540"/>
        <dbReference type="ChEBI" id="CHEBI:57945"/>
        <dbReference type="ChEBI" id="CHEBI:65315"/>
        <dbReference type="ChEBI" id="CHEBI:74443"/>
        <dbReference type="EC" id="1.3.1.90"/>
    </reaction>
    <physiologicalReaction direction="right-to-left" evidence="9">
        <dbReference type="Rhea" id="RHEA:53354"/>
    </physiologicalReaction>
</comment>
<evidence type="ECO:0000256" key="14">
    <source>
        <dbReference type="PIRSR" id="PIRSR006621-2"/>
    </source>
</evidence>
<dbReference type="Gene3D" id="3.20.20.70">
    <property type="entry name" value="Aldolase class I"/>
    <property type="match status" value="1"/>
</dbReference>
<dbReference type="CDD" id="cd02801">
    <property type="entry name" value="DUS_like_FMN"/>
    <property type="match status" value="1"/>
</dbReference>
<evidence type="ECO:0000256" key="4">
    <source>
        <dbReference type="ARBA" id="ARBA00022643"/>
    </source>
</evidence>
<evidence type="ECO:0000256" key="8">
    <source>
        <dbReference type="ARBA" id="ARBA00051779"/>
    </source>
</evidence>
<dbReference type="InParanoid" id="B3RM25"/>
<feature type="binding site" evidence="14">
    <location>
        <position position="175"/>
    </location>
    <ligand>
        <name>FMN</name>
        <dbReference type="ChEBI" id="CHEBI:58210"/>
    </ligand>
</feature>
<evidence type="ECO:0000256" key="13">
    <source>
        <dbReference type="PIRSR" id="PIRSR006621-1"/>
    </source>
</evidence>
<evidence type="ECO:0000313" key="17">
    <source>
        <dbReference type="Proteomes" id="UP000009022"/>
    </source>
</evidence>
<dbReference type="STRING" id="10228.B3RM25"/>
<evidence type="ECO:0000256" key="1">
    <source>
        <dbReference type="ARBA" id="ARBA00001917"/>
    </source>
</evidence>
<dbReference type="GO" id="GO:0102267">
    <property type="term" value="F:tRNA-dihydrouridine20b synthase activity"/>
    <property type="evidence" value="ECO:0007669"/>
    <property type="project" value="RHEA"/>
</dbReference>
<sequence>MQAENIVVELLKSNKLVYMSAPMVRYSKLPFRSLVRKYGCDVAFTPMIISESFIKSEKARASEFTTVASDRPLIVQFAASNAFDLADATELIVPYADGVDLNCGCPQRWAMHEGYGAHLINHPELVKEMVRHTRSKICNENFSISIKIRIHNDINTTVDLCRKAEAAGVSWITVHGRTTSEKHTPVHYDAIKTIKDSVSIPVIANGNVFTVDDAQEIYDKTNVDGVMSARGILRNPALYAGYSKTPICCVEDFVRITSELETHFTPFHRHLIFMLEKITCKSDREFFCSLRSKDEVLNYLHDHHQILLE</sequence>
<dbReference type="PROSITE" id="PS01136">
    <property type="entry name" value="UPF0034"/>
    <property type="match status" value="1"/>
</dbReference>
<dbReference type="RefSeq" id="XP_002108827.1">
    <property type="nucleotide sequence ID" value="XM_002108791.1"/>
</dbReference>
<evidence type="ECO:0000256" key="11">
    <source>
        <dbReference type="ARBA" id="ARBA00060741"/>
    </source>
</evidence>
<dbReference type="InterPro" id="IPR001269">
    <property type="entry name" value="DUS_fam"/>
</dbReference>
<proteinExistence type="inferred from homology"/>
<comment type="catalytic activity">
    <reaction evidence="7">
        <text>5,6-dihydrouridine(20b) in tRNA + NADP(+) = uridine(20b) in tRNA + NADPH + H(+)</text>
        <dbReference type="Rhea" id="RHEA:53356"/>
        <dbReference type="Rhea" id="RHEA-COMP:13537"/>
        <dbReference type="Rhea" id="RHEA-COMP:13538"/>
        <dbReference type="ChEBI" id="CHEBI:15378"/>
        <dbReference type="ChEBI" id="CHEBI:57783"/>
        <dbReference type="ChEBI" id="CHEBI:58349"/>
        <dbReference type="ChEBI" id="CHEBI:65315"/>
        <dbReference type="ChEBI" id="CHEBI:74443"/>
        <dbReference type="EC" id="1.3.1.90"/>
    </reaction>
    <physiologicalReaction direction="right-to-left" evidence="7">
        <dbReference type="Rhea" id="RHEA:53358"/>
    </physiologicalReaction>
</comment>
<dbReference type="OMA" id="QRPHHDI"/>
<dbReference type="GO" id="GO:0102266">
    <property type="term" value="F:tRNA-dihydrouridine20a synthase activity"/>
    <property type="evidence" value="ECO:0007669"/>
    <property type="project" value="UniProtKB-EC"/>
</dbReference>
<evidence type="ECO:0000313" key="16">
    <source>
        <dbReference type="EMBL" id="EDV29625.1"/>
    </source>
</evidence>
<dbReference type="PhylomeDB" id="B3RM25"/>
<keyword evidence="4 12" id="KW-0288">FMN</keyword>